<dbReference type="Proteomes" id="UP001257234">
    <property type="component" value="Unassembled WGS sequence"/>
</dbReference>
<evidence type="ECO:0000313" key="1">
    <source>
        <dbReference type="EMBL" id="MDR5591674.1"/>
    </source>
</evidence>
<proteinExistence type="predicted"/>
<protein>
    <submittedName>
        <fullName evidence="1">Uncharacterized protein</fullName>
    </submittedName>
</protein>
<dbReference type="RefSeq" id="WP_309562530.1">
    <property type="nucleotide sequence ID" value="NZ_JAVJIU010000004.1"/>
</dbReference>
<evidence type="ECO:0000313" key="2">
    <source>
        <dbReference type="Proteomes" id="UP001257234"/>
    </source>
</evidence>
<comment type="caution">
    <text evidence="1">The sequence shown here is derived from an EMBL/GenBank/DDBJ whole genome shotgun (WGS) entry which is preliminary data.</text>
</comment>
<name>A0ABU1ETE6_9FLAO</name>
<reference evidence="2" key="1">
    <citation type="submission" date="2023-07" db="EMBL/GenBank/DDBJ databases">
        <title>Christiangramia sp. SM2212., a novel bacterium of the family Flavobacteriaceae isolated from the sea sediment.</title>
        <authorList>
            <person name="Wang J."/>
            <person name="Zhang X."/>
        </authorList>
    </citation>
    <scope>NUCLEOTIDE SEQUENCE [LARGE SCALE GENOMIC DNA]</scope>
    <source>
        <strain evidence="2">SM2212</strain>
    </source>
</reference>
<accession>A0ABU1ETE6</accession>
<dbReference type="EMBL" id="JAVJIU010000004">
    <property type="protein sequence ID" value="MDR5591674.1"/>
    <property type="molecule type" value="Genomic_DNA"/>
</dbReference>
<keyword evidence="2" id="KW-1185">Reference proteome</keyword>
<organism evidence="1 2">
    <name type="scientific">Christiangramia sediminicola</name>
    <dbReference type="NCBI Taxonomy" id="3073267"/>
    <lineage>
        <taxon>Bacteria</taxon>
        <taxon>Pseudomonadati</taxon>
        <taxon>Bacteroidota</taxon>
        <taxon>Flavobacteriia</taxon>
        <taxon>Flavobacteriales</taxon>
        <taxon>Flavobacteriaceae</taxon>
        <taxon>Christiangramia</taxon>
    </lineage>
</organism>
<gene>
    <name evidence="1" type="ORF">RE431_13585</name>
</gene>
<sequence>MSDLLGKSTVKRRKAAIALRIKADVTKAEKKELYEALVLEENTNNWQTKLELLKSVGVLNVREASKYIYDTYIEYGDDRDIVVMASATAYVRLTRKNNKDLSVALALINKNNYSITEGVLEAIGYDKMSSSIETQNEIIEKCFDFGKDRGDGYTDPRYGLAAACAGWKSSKVPLFLNECLNSGDAPLEYVAKNSLKGKYVKLR</sequence>